<gene>
    <name evidence="3" type="ORF">Tco_1019344</name>
</gene>
<evidence type="ECO:0000256" key="1">
    <source>
        <dbReference type="SAM" id="Phobius"/>
    </source>
</evidence>
<keyword evidence="1" id="KW-0812">Transmembrane</keyword>
<comment type="caution">
    <text evidence="3">The sequence shown here is derived from an EMBL/GenBank/DDBJ whole genome shotgun (WGS) entry which is preliminary data.</text>
</comment>
<organism evidence="3 4">
    <name type="scientific">Tanacetum coccineum</name>
    <dbReference type="NCBI Taxonomy" id="301880"/>
    <lineage>
        <taxon>Eukaryota</taxon>
        <taxon>Viridiplantae</taxon>
        <taxon>Streptophyta</taxon>
        <taxon>Embryophyta</taxon>
        <taxon>Tracheophyta</taxon>
        <taxon>Spermatophyta</taxon>
        <taxon>Magnoliopsida</taxon>
        <taxon>eudicotyledons</taxon>
        <taxon>Gunneridae</taxon>
        <taxon>Pentapetalae</taxon>
        <taxon>asterids</taxon>
        <taxon>campanulids</taxon>
        <taxon>Asterales</taxon>
        <taxon>Asteraceae</taxon>
        <taxon>Asteroideae</taxon>
        <taxon>Anthemideae</taxon>
        <taxon>Anthemidinae</taxon>
        <taxon>Tanacetum</taxon>
    </lineage>
</organism>
<evidence type="ECO:0000313" key="4">
    <source>
        <dbReference type="Proteomes" id="UP001151760"/>
    </source>
</evidence>
<reference evidence="3" key="2">
    <citation type="submission" date="2022-01" db="EMBL/GenBank/DDBJ databases">
        <authorList>
            <person name="Yamashiro T."/>
            <person name="Shiraishi A."/>
            <person name="Satake H."/>
            <person name="Nakayama K."/>
        </authorList>
    </citation>
    <scope>NUCLEOTIDE SEQUENCE</scope>
</reference>
<sequence>MKADGTIDKYKARLVIKGFRQREGPDYFDTYLPLTRITSIRMVLAIAALRNLEVHQMDVKPSFQTRIRKEIYAISNEIGVVFGLVLIIGVNFIMSRKLSENTGSDEVYSGRVKNGDELVFFGDCGFLLDDLLRATAEVLGKRSFANHAEKPEKFNGQNFKRWQQKMFFHLGTLNLAWFLNETAPQLRMERLNLGNSPTANIKGKGDVIHIWKREIGRSSGIDDEVVQNQRQHDDNDL</sequence>
<keyword evidence="4" id="KW-1185">Reference proteome</keyword>
<evidence type="ECO:0000259" key="2">
    <source>
        <dbReference type="Pfam" id="PF07727"/>
    </source>
</evidence>
<accession>A0ABQ5FYK1</accession>
<evidence type="ECO:0000313" key="3">
    <source>
        <dbReference type="EMBL" id="GJT67864.1"/>
    </source>
</evidence>
<dbReference type="InterPro" id="IPR013103">
    <property type="entry name" value="RVT_2"/>
</dbReference>
<keyword evidence="1" id="KW-0472">Membrane</keyword>
<feature type="domain" description="Reverse transcriptase Ty1/copia-type" evidence="2">
    <location>
        <begin position="8"/>
        <end position="73"/>
    </location>
</feature>
<proteinExistence type="predicted"/>
<keyword evidence="1" id="KW-1133">Transmembrane helix</keyword>
<name>A0ABQ5FYK1_9ASTR</name>
<feature type="transmembrane region" description="Helical" evidence="1">
    <location>
        <begin position="71"/>
        <end position="94"/>
    </location>
</feature>
<protein>
    <submittedName>
        <fullName evidence="3">Zinc finger CCCH domain-containing protein 14</fullName>
    </submittedName>
</protein>
<dbReference type="EMBL" id="BQNB010017846">
    <property type="protein sequence ID" value="GJT67864.1"/>
    <property type="molecule type" value="Genomic_DNA"/>
</dbReference>
<reference evidence="3" key="1">
    <citation type="journal article" date="2022" name="Int. J. Mol. Sci.">
        <title>Draft Genome of Tanacetum Coccineum: Genomic Comparison of Closely Related Tanacetum-Family Plants.</title>
        <authorList>
            <person name="Yamashiro T."/>
            <person name="Shiraishi A."/>
            <person name="Nakayama K."/>
            <person name="Satake H."/>
        </authorList>
    </citation>
    <scope>NUCLEOTIDE SEQUENCE</scope>
</reference>
<dbReference type="Proteomes" id="UP001151760">
    <property type="component" value="Unassembled WGS sequence"/>
</dbReference>
<dbReference type="Pfam" id="PF07727">
    <property type="entry name" value="RVT_2"/>
    <property type="match status" value="1"/>
</dbReference>